<evidence type="ECO:0000313" key="2">
    <source>
        <dbReference type="EMBL" id="KZO91636.1"/>
    </source>
</evidence>
<dbReference type="Proteomes" id="UP000076738">
    <property type="component" value="Unassembled WGS sequence"/>
</dbReference>
<proteinExistence type="predicted"/>
<protein>
    <submittedName>
        <fullName evidence="2">Uncharacterized protein</fullName>
    </submittedName>
</protein>
<feature type="region of interest" description="Disordered" evidence="1">
    <location>
        <begin position="94"/>
        <end position="129"/>
    </location>
</feature>
<feature type="compositionally biased region" description="Basic and acidic residues" evidence="1">
    <location>
        <begin position="99"/>
        <end position="110"/>
    </location>
</feature>
<dbReference type="STRING" id="1330018.A0A167HHK2"/>
<keyword evidence="3" id="KW-1185">Reference proteome</keyword>
<reference evidence="2 3" key="1">
    <citation type="journal article" date="2016" name="Mol. Biol. Evol.">
        <title>Comparative Genomics of Early-Diverging Mushroom-Forming Fungi Provides Insights into the Origins of Lignocellulose Decay Capabilities.</title>
        <authorList>
            <person name="Nagy L.G."/>
            <person name="Riley R."/>
            <person name="Tritt A."/>
            <person name="Adam C."/>
            <person name="Daum C."/>
            <person name="Floudas D."/>
            <person name="Sun H."/>
            <person name="Yadav J.S."/>
            <person name="Pangilinan J."/>
            <person name="Larsson K.H."/>
            <person name="Matsuura K."/>
            <person name="Barry K."/>
            <person name="Labutti K."/>
            <person name="Kuo R."/>
            <person name="Ohm R.A."/>
            <person name="Bhattacharya S.S."/>
            <person name="Shirouzu T."/>
            <person name="Yoshinaga Y."/>
            <person name="Martin F.M."/>
            <person name="Grigoriev I.V."/>
            <person name="Hibbett D.S."/>
        </authorList>
    </citation>
    <scope>NUCLEOTIDE SEQUENCE [LARGE SCALE GENOMIC DNA]</scope>
    <source>
        <strain evidence="2 3">TUFC12733</strain>
    </source>
</reference>
<organism evidence="2 3">
    <name type="scientific">Calocera viscosa (strain TUFC12733)</name>
    <dbReference type="NCBI Taxonomy" id="1330018"/>
    <lineage>
        <taxon>Eukaryota</taxon>
        <taxon>Fungi</taxon>
        <taxon>Dikarya</taxon>
        <taxon>Basidiomycota</taxon>
        <taxon>Agaricomycotina</taxon>
        <taxon>Dacrymycetes</taxon>
        <taxon>Dacrymycetales</taxon>
        <taxon>Dacrymycetaceae</taxon>
        <taxon>Calocera</taxon>
    </lineage>
</organism>
<dbReference type="OrthoDB" id="412109at2759"/>
<accession>A0A167HHK2</accession>
<gene>
    <name evidence="2" type="ORF">CALVIDRAFT_568082</name>
</gene>
<sequence length="259" mass="29163">MELRGNHGPLVSPSRRVHVGPFGERLTLDGRAIQDGRHNTVYAGQRLSPEITPIHIQPSPTSPPYKLDDDAVDVDDATQRGFWSRLRSRRRSSVAARDGLGRMDSRETTRSEGAISSDNEEGVWRGEDDGPGPYELYGRLDHAELVRIYTAMGAYQTRWTALSSVARRPEWTFSSIPWPCASQPATPADLDRSAIRTFVLAALGYGQERRQRLDVELQRWQPEEFAAKWLPNLKSSERAKVVEGVAIVRRVLMEMSSDH</sequence>
<dbReference type="EMBL" id="KV417320">
    <property type="protein sequence ID" value="KZO91636.1"/>
    <property type="molecule type" value="Genomic_DNA"/>
</dbReference>
<evidence type="ECO:0000256" key="1">
    <source>
        <dbReference type="SAM" id="MobiDB-lite"/>
    </source>
</evidence>
<evidence type="ECO:0000313" key="3">
    <source>
        <dbReference type="Proteomes" id="UP000076738"/>
    </source>
</evidence>
<dbReference type="AlphaFoldDB" id="A0A167HHK2"/>
<name>A0A167HHK2_CALVF</name>